<dbReference type="InterPro" id="IPR000700">
    <property type="entry name" value="PAS-assoc_C"/>
</dbReference>
<dbReference type="PANTHER" id="PTHR46663:SF4">
    <property type="entry name" value="DIGUANYLATE CYCLASE DGCT-RELATED"/>
    <property type="match status" value="1"/>
</dbReference>
<name>G7V7R2_THELD</name>
<dbReference type="OrthoDB" id="2537at2"/>
<dbReference type="CDD" id="cd01949">
    <property type="entry name" value="GGDEF"/>
    <property type="match status" value="1"/>
</dbReference>
<dbReference type="SUPFAM" id="SSF55785">
    <property type="entry name" value="PYP-like sensor domain (PAS domain)"/>
    <property type="match status" value="1"/>
</dbReference>
<dbReference type="Gene3D" id="3.30.450.20">
    <property type="entry name" value="PAS domain"/>
    <property type="match status" value="1"/>
</dbReference>
<feature type="domain" description="PAS" evidence="1">
    <location>
        <begin position="6"/>
        <end position="50"/>
    </location>
</feature>
<dbReference type="InterPro" id="IPR035965">
    <property type="entry name" value="PAS-like_dom_sf"/>
</dbReference>
<accession>G7V7R2</accession>
<dbReference type="Pfam" id="PF08448">
    <property type="entry name" value="PAS_4"/>
    <property type="match status" value="1"/>
</dbReference>
<dbReference type="KEGG" id="tli:Tlie_1594"/>
<evidence type="ECO:0000259" key="2">
    <source>
        <dbReference type="PROSITE" id="PS50113"/>
    </source>
</evidence>
<dbReference type="Gene3D" id="3.30.70.270">
    <property type="match status" value="1"/>
</dbReference>
<dbReference type="InterPro" id="IPR013656">
    <property type="entry name" value="PAS_4"/>
</dbReference>
<proteinExistence type="predicted"/>
<reference evidence="5" key="1">
    <citation type="submission" date="2011-10" db="EMBL/GenBank/DDBJ databases">
        <title>The complete genome of chromosome of Thermovirga lienii DSM 17291.</title>
        <authorList>
            <consortium name="US DOE Joint Genome Institute (JGI-PGF)"/>
            <person name="Lucas S."/>
            <person name="Copeland A."/>
            <person name="Lapidus A."/>
            <person name="Glavina del Rio T."/>
            <person name="Dalin E."/>
            <person name="Tice H."/>
            <person name="Bruce D."/>
            <person name="Goodwin L."/>
            <person name="Pitluck S."/>
            <person name="Peters L."/>
            <person name="Mikhailova N."/>
            <person name="Saunders E."/>
            <person name="Kyrpides N."/>
            <person name="Mavromatis K."/>
            <person name="Ivanova N."/>
            <person name="Last F.I."/>
            <person name="Brettin T."/>
            <person name="Detter J.C."/>
            <person name="Han C."/>
            <person name="Larimer F."/>
            <person name="Land M."/>
            <person name="Hauser L."/>
            <person name="Markowitz V."/>
            <person name="Cheng J.-F."/>
            <person name="Hugenholtz P."/>
            <person name="Woyke T."/>
            <person name="Wu D."/>
            <person name="Spring S."/>
            <person name="Schroeder M."/>
            <person name="Brambilla E.-M."/>
            <person name="Klenk H.-P."/>
            <person name="Eisen J.A."/>
        </authorList>
    </citation>
    <scope>NUCLEOTIDE SEQUENCE [LARGE SCALE GENOMIC DNA]</scope>
    <source>
        <strain evidence="5">ATCC BAA-1197 / DSM 17291 / Cas60314</strain>
    </source>
</reference>
<protein>
    <submittedName>
        <fullName evidence="4">Diguanylate cyclase with PAS/PAC sensor</fullName>
    </submittedName>
</protein>
<evidence type="ECO:0000259" key="3">
    <source>
        <dbReference type="PROSITE" id="PS50887"/>
    </source>
</evidence>
<dbReference type="SMART" id="SM00267">
    <property type="entry name" value="GGDEF"/>
    <property type="match status" value="1"/>
</dbReference>
<gene>
    <name evidence="4" type="ordered locus">Tlie_1594</name>
</gene>
<dbReference type="STRING" id="580340.Tlie_1594"/>
<dbReference type="Proteomes" id="UP000005868">
    <property type="component" value="Chromosome"/>
</dbReference>
<feature type="domain" description="PAC" evidence="2">
    <location>
        <begin position="85"/>
        <end position="137"/>
    </location>
</feature>
<dbReference type="PROSITE" id="PS50113">
    <property type="entry name" value="PAC"/>
    <property type="match status" value="1"/>
</dbReference>
<keyword evidence="5" id="KW-1185">Reference proteome</keyword>
<organism evidence="4 5">
    <name type="scientific">Thermovirga lienii (strain ATCC BAA-1197 / DSM 17291 / Cas60314)</name>
    <dbReference type="NCBI Taxonomy" id="580340"/>
    <lineage>
        <taxon>Bacteria</taxon>
        <taxon>Thermotogati</taxon>
        <taxon>Synergistota</taxon>
        <taxon>Synergistia</taxon>
        <taxon>Synergistales</taxon>
        <taxon>Thermovirgaceae</taxon>
        <taxon>Thermovirga</taxon>
    </lineage>
</organism>
<evidence type="ECO:0000313" key="5">
    <source>
        <dbReference type="Proteomes" id="UP000005868"/>
    </source>
</evidence>
<dbReference type="PROSITE" id="PS50112">
    <property type="entry name" value="PAS"/>
    <property type="match status" value="1"/>
</dbReference>
<dbReference type="InterPro" id="IPR052163">
    <property type="entry name" value="DGC-Regulatory_Protein"/>
</dbReference>
<dbReference type="SUPFAM" id="SSF55073">
    <property type="entry name" value="Nucleotide cyclase"/>
    <property type="match status" value="1"/>
</dbReference>
<sequence length="302" mass="34683">MEMHFEEDFYREIIDSLNDGLYIVDKDRVIRFWNKAAERITGFAAWEVLGTPCSKDILMHVDEEGNDLCRGMCPLALAMATGKNRDAEVYLHHKKGHRVPVWVRAGALRNSEGEVVGAVELFSDMTSIEANRLRLMELERLAMLDALTGLPNRRYMEHEIKTRIEERKRLKVPFGVLFMDIDHFKSFNDTHGHEVGDEVLKMLSNTLINNSRPFDVFGRWGGEEFLGVIRNVDQTELSKVAERIRVLVEKSFIVHEGKRLRATISIGATLFQDEDTMESVIKRADDLLYESKRSGRNRVTVG</sequence>
<dbReference type="NCBIfam" id="TIGR00254">
    <property type="entry name" value="GGDEF"/>
    <property type="match status" value="1"/>
</dbReference>
<dbReference type="EMBL" id="CP003096">
    <property type="protein sequence ID" value="AER67316.1"/>
    <property type="molecule type" value="Genomic_DNA"/>
</dbReference>
<dbReference type="CDD" id="cd00130">
    <property type="entry name" value="PAS"/>
    <property type="match status" value="1"/>
</dbReference>
<evidence type="ECO:0000259" key="1">
    <source>
        <dbReference type="PROSITE" id="PS50112"/>
    </source>
</evidence>
<dbReference type="InterPro" id="IPR000014">
    <property type="entry name" value="PAS"/>
</dbReference>
<dbReference type="InterPro" id="IPR000160">
    <property type="entry name" value="GGDEF_dom"/>
</dbReference>
<dbReference type="eggNOG" id="COG3706">
    <property type="taxonomic scope" value="Bacteria"/>
</dbReference>
<dbReference type="HOGENOM" id="CLU_000445_11_4_0"/>
<reference evidence="4 5" key="2">
    <citation type="journal article" date="2012" name="Stand. Genomic Sci.">
        <title>Genome sequence of the moderately thermophilic, amino-acid-degrading and sulfur-reducing bacterium Thermovirga lienii type strain (Cas60314(T)).</title>
        <authorList>
            <person name="Goker M."/>
            <person name="Saunders E."/>
            <person name="Lapidus A."/>
            <person name="Nolan M."/>
            <person name="Lucas S."/>
            <person name="Hammon N."/>
            <person name="Deshpande S."/>
            <person name="Cheng J.F."/>
            <person name="Han C."/>
            <person name="Tapia R."/>
            <person name="Goodwin L.A."/>
            <person name="Pitluck S."/>
            <person name="Liolios K."/>
            <person name="Mavromatis K."/>
            <person name="Pagani I."/>
            <person name="Ivanova N."/>
            <person name="Mikhailova N."/>
            <person name="Pati A."/>
            <person name="Chen A."/>
            <person name="Palaniappan K."/>
            <person name="Land M."/>
            <person name="Chang Y.J."/>
            <person name="Jeffries C.D."/>
            <person name="Brambilla E.M."/>
            <person name="Rohde M."/>
            <person name="Spring S."/>
            <person name="Detter J.C."/>
            <person name="Woyke T."/>
            <person name="Bristow J."/>
            <person name="Eisen J.A."/>
            <person name="Markowitz V."/>
            <person name="Hugenholtz P."/>
            <person name="Kyrpides N.C."/>
            <person name="Klenk H.P."/>
        </authorList>
    </citation>
    <scope>NUCLEOTIDE SEQUENCE [LARGE SCALE GENOMIC DNA]</scope>
    <source>
        <strain evidence="5">ATCC BAA-1197 / DSM 17291 / Cas60314</strain>
    </source>
</reference>
<dbReference type="InterPro" id="IPR029787">
    <property type="entry name" value="Nucleotide_cyclase"/>
</dbReference>
<dbReference type="PROSITE" id="PS50887">
    <property type="entry name" value="GGDEF"/>
    <property type="match status" value="1"/>
</dbReference>
<dbReference type="AlphaFoldDB" id="G7V7R2"/>
<dbReference type="InterPro" id="IPR043128">
    <property type="entry name" value="Rev_trsase/Diguanyl_cyclase"/>
</dbReference>
<dbReference type="PANTHER" id="PTHR46663">
    <property type="entry name" value="DIGUANYLATE CYCLASE DGCT-RELATED"/>
    <property type="match status" value="1"/>
</dbReference>
<feature type="domain" description="GGDEF" evidence="3">
    <location>
        <begin position="172"/>
        <end position="302"/>
    </location>
</feature>
<evidence type="ECO:0000313" key="4">
    <source>
        <dbReference type="EMBL" id="AER67316.1"/>
    </source>
</evidence>
<dbReference type="SMART" id="SM00091">
    <property type="entry name" value="PAS"/>
    <property type="match status" value="1"/>
</dbReference>
<dbReference type="NCBIfam" id="TIGR00229">
    <property type="entry name" value="sensory_box"/>
    <property type="match status" value="1"/>
</dbReference>
<dbReference type="FunFam" id="3.30.70.270:FF:000001">
    <property type="entry name" value="Diguanylate cyclase domain protein"/>
    <property type="match status" value="1"/>
</dbReference>
<dbReference type="Pfam" id="PF00990">
    <property type="entry name" value="GGDEF"/>
    <property type="match status" value="1"/>
</dbReference>
<dbReference type="eggNOG" id="COG3829">
    <property type="taxonomic scope" value="Bacteria"/>
</dbReference>